<feature type="domain" description="Major facilitator superfamily (MFS) profile" evidence="7">
    <location>
        <begin position="21"/>
        <end position="393"/>
    </location>
</feature>
<proteinExistence type="predicted"/>
<accession>A0ABW3YII7</accession>
<keyword evidence="2" id="KW-1003">Cell membrane</keyword>
<dbReference type="PROSITE" id="PS50850">
    <property type="entry name" value="MFS"/>
    <property type="match status" value="1"/>
</dbReference>
<dbReference type="InterPro" id="IPR011701">
    <property type="entry name" value="MFS"/>
</dbReference>
<evidence type="ECO:0000256" key="1">
    <source>
        <dbReference type="ARBA" id="ARBA00004651"/>
    </source>
</evidence>
<dbReference type="InterPro" id="IPR036259">
    <property type="entry name" value="MFS_trans_sf"/>
</dbReference>
<dbReference type="SUPFAM" id="SSF103473">
    <property type="entry name" value="MFS general substrate transporter"/>
    <property type="match status" value="1"/>
</dbReference>
<comment type="caution">
    <text evidence="8">The sequence shown here is derived from an EMBL/GenBank/DDBJ whole genome shotgun (WGS) entry which is preliminary data.</text>
</comment>
<evidence type="ECO:0000256" key="3">
    <source>
        <dbReference type="ARBA" id="ARBA00022692"/>
    </source>
</evidence>
<dbReference type="PANTHER" id="PTHR43124:SF3">
    <property type="entry name" value="CHLORAMPHENICOL EFFLUX PUMP RV0191"/>
    <property type="match status" value="1"/>
</dbReference>
<evidence type="ECO:0000259" key="7">
    <source>
        <dbReference type="PROSITE" id="PS50850"/>
    </source>
</evidence>
<feature type="transmembrane region" description="Helical" evidence="6">
    <location>
        <begin position="287"/>
        <end position="305"/>
    </location>
</feature>
<feature type="transmembrane region" description="Helical" evidence="6">
    <location>
        <begin position="121"/>
        <end position="142"/>
    </location>
</feature>
<dbReference type="Pfam" id="PF07690">
    <property type="entry name" value="MFS_1"/>
    <property type="match status" value="1"/>
</dbReference>
<dbReference type="InterPro" id="IPR050189">
    <property type="entry name" value="MFS_Efflux_Transporters"/>
</dbReference>
<keyword evidence="9" id="KW-1185">Reference proteome</keyword>
<comment type="subcellular location">
    <subcellularLocation>
        <location evidence="1">Cell membrane</location>
        <topology evidence="1">Multi-pass membrane protein</topology>
    </subcellularLocation>
</comment>
<feature type="transmembrane region" description="Helical" evidence="6">
    <location>
        <begin position="92"/>
        <end position="115"/>
    </location>
</feature>
<organism evidence="8 9">
    <name type="scientific">Micromonospora sonneratiae</name>
    <dbReference type="NCBI Taxonomy" id="1184706"/>
    <lineage>
        <taxon>Bacteria</taxon>
        <taxon>Bacillati</taxon>
        <taxon>Actinomycetota</taxon>
        <taxon>Actinomycetes</taxon>
        <taxon>Micromonosporales</taxon>
        <taxon>Micromonosporaceae</taxon>
        <taxon>Micromonospora</taxon>
    </lineage>
</organism>
<evidence type="ECO:0000256" key="6">
    <source>
        <dbReference type="SAM" id="Phobius"/>
    </source>
</evidence>
<feature type="transmembrane region" description="Helical" evidence="6">
    <location>
        <begin position="311"/>
        <end position="333"/>
    </location>
</feature>
<dbReference type="Gene3D" id="1.20.1250.20">
    <property type="entry name" value="MFS general substrate transporter like domains"/>
    <property type="match status" value="1"/>
</dbReference>
<evidence type="ECO:0000313" key="8">
    <source>
        <dbReference type="EMBL" id="MFD1324342.1"/>
    </source>
</evidence>
<feature type="transmembrane region" description="Helical" evidence="6">
    <location>
        <begin position="257"/>
        <end position="275"/>
    </location>
</feature>
<feature type="transmembrane region" description="Helical" evidence="6">
    <location>
        <begin position="226"/>
        <end position="245"/>
    </location>
</feature>
<dbReference type="EMBL" id="JBHTMP010000046">
    <property type="protein sequence ID" value="MFD1324342.1"/>
    <property type="molecule type" value="Genomic_DNA"/>
</dbReference>
<feature type="transmembrane region" description="Helical" evidence="6">
    <location>
        <begin position="21"/>
        <end position="43"/>
    </location>
</feature>
<keyword evidence="3 6" id="KW-0812">Transmembrane</keyword>
<feature type="transmembrane region" description="Helical" evidence="6">
    <location>
        <begin position="149"/>
        <end position="175"/>
    </location>
</feature>
<dbReference type="PANTHER" id="PTHR43124">
    <property type="entry name" value="PURINE EFFLUX PUMP PBUE"/>
    <property type="match status" value="1"/>
</dbReference>
<evidence type="ECO:0000256" key="2">
    <source>
        <dbReference type="ARBA" id="ARBA00022475"/>
    </source>
</evidence>
<name>A0ABW3YII7_9ACTN</name>
<evidence type="ECO:0000313" key="9">
    <source>
        <dbReference type="Proteomes" id="UP001597260"/>
    </source>
</evidence>
<keyword evidence="4 6" id="KW-1133">Transmembrane helix</keyword>
<feature type="transmembrane region" description="Helical" evidence="6">
    <location>
        <begin position="63"/>
        <end position="85"/>
    </location>
</feature>
<gene>
    <name evidence="8" type="ORF">ACFQ4H_24965</name>
</gene>
<feature type="transmembrane region" description="Helical" evidence="6">
    <location>
        <begin position="371"/>
        <end position="392"/>
    </location>
</feature>
<keyword evidence="5 6" id="KW-0472">Membrane</keyword>
<feature type="transmembrane region" description="Helical" evidence="6">
    <location>
        <begin position="345"/>
        <end position="365"/>
    </location>
</feature>
<dbReference type="CDD" id="cd17324">
    <property type="entry name" value="MFS_NepI_like"/>
    <property type="match status" value="1"/>
</dbReference>
<dbReference type="Proteomes" id="UP001597260">
    <property type="component" value="Unassembled WGS sequence"/>
</dbReference>
<dbReference type="InterPro" id="IPR020846">
    <property type="entry name" value="MFS_dom"/>
</dbReference>
<evidence type="ECO:0000256" key="4">
    <source>
        <dbReference type="ARBA" id="ARBA00022989"/>
    </source>
</evidence>
<feature type="transmembrane region" description="Helical" evidence="6">
    <location>
        <begin position="181"/>
        <end position="205"/>
    </location>
</feature>
<dbReference type="RefSeq" id="WP_377574814.1">
    <property type="nucleotide sequence ID" value="NZ_JBHTMP010000046.1"/>
</dbReference>
<evidence type="ECO:0000256" key="5">
    <source>
        <dbReference type="ARBA" id="ARBA00023136"/>
    </source>
</evidence>
<reference evidence="9" key="1">
    <citation type="journal article" date="2019" name="Int. J. Syst. Evol. Microbiol.">
        <title>The Global Catalogue of Microorganisms (GCM) 10K type strain sequencing project: providing services to taxonomists for standard genome sequencing and annotation.</title>
        <authorList>
            <consortium name="The Broad Institute Genomics Platform"/>
            <consortium name="The Broad Institute Genome Sequencing Center for Infectious Disease"/>
            <person name="Wu L."/>
            <person name="Ma J."/>
        </authorList>
    </citation>
    <scope>NUCLEOTIDE SEQUENCE [LARGE SCALE GENOMIC DNA]</scope>
    <source>
        <strain evidence="9">JCM 31037</strain>
    </source>
</reference>
<sequence length="402" mass="40445">MPNLSPPQTVTARRAISRSPLLGWLAVGWVAMGIFAIVTAEILPIGLLTSIGSTFAVSDGTAGLTMTTPGVLAAISAPAVAVAVGRLNRRTLLCGLMLLLAIANVLAATATSYPVVVASRALVGIVIGGFWSIGVGLAARLVRPERVGVATAVIFSAVPLGSVFGVPAGTLIAQYGGWRTAFVVLGVLAVIVLVALVAVLPPLPAELPVRPAALVDLVRGRTGRTAVILTVLVVTAHFGTYTYVTPFLQQVTGVGSVTPYLLVYGIAGVVGNFVAGTTVRLRLRATLIASAVMLASAIALLPVFGTEPIGATLLLIAWGAAYGAIPICSQSWFAATGATEASSVLFTASFQATIAFGAVLGGVVVDAASPSVLMALGSGVALLVALVAAGSANPLPGINRAE</sequence>
<protein>
    <submittedName>
        <fullName evidence="8">MFS transporter</fullName>
    </submittedName>
</protein>